<keyword evidence="4" id="KW-1015">Disulfide bond</keyword>
<comment type="caution">
    <text evidence="7">The sequence shown here is derived from an EMBL/GenBank/DDBJ whole genome shotgun (WGS) entry which is preliminary data.</text>
</comment>
<evidence type="ECO:0000256" key="3">
    <source>
        <dbReference type="ARBA" id="ARBA00023026"/>
    </source>
</evidence>
<evidence type="ECO:0000256" key="4">
    <source>
        <dbReference type="ARBA" id="ARBA00023157"/>
    </source>
</evidence>
<keyword evidence="3" id="KW-0843">Virulence</keyword>
<dbReference type="EMBL" id="NJEU01000011">
    <property type="protein sequence ID" value="PHH83482.1"/>
    <property type="molecule type" value="Genomic_DNA"/>
</dbReference>
<keyword evidence="2 6" id="KW-0732">Signal</keyword>
<evidence type="ECO:0000313" key="8">
    <source>
        <dbReference type="Proteomes" id="UP000224854"/>
    </source>
</evidence>
<proteinExistence type="predicted"/>
<dbReference type="GO" id="GO:0090729">
    <property type="term" value="F:toxin activity"/>
    <property type="evidence" value="ECO:0007669"/>
    <property type="project" value="UniProtKB-KW"/>
</dbReference>
<keyword evidence="1" id="KW-0800">Toxin</keyword>
<evidence type="ECO:0000256" key="2">
    <source>
        <dbReference type="ARBA" id="ARBA00022729"/>
    </source>
</evidence>
<feature type="region of interest" description="Disordered" evidence="5">
    <location>
        <begin position="269"/>
        <end position="300"/>
    </location>
</feature>
<feature type="chain" id="PRO_5012451572" evidence="6">
    <location>
        <begin position="24"/>
        <end position="439"/>
    </location>
</feature>
<gene>
    <name evidence="7" type="ORF">CDD82_441</name>
</gene>
<feature type="compositionally biased region" description="Basic and acidic residues" evidence="5">
    <location>
        <begin position="428"/>
        <end position="439"/>
    </location>
</feature>
<dbReference type="Gene3D" id="3.90.210.10">
    <property type="entry name" value="Heat-Labile Enterotoxin, subunit A"/>
    <property type="match status" value="1"/>
</dbReference>
<dbReference type="InterPro" id="IPR001144">
    <property type="entry name" value="Enterotoxin_A"/>
</dbReference>
<dbReference type="OrthoDB" id="4928190at2759"/>
<accession>A0A2C5ZUD4</accession>
<dbReference type="Pfam" id="PF01375">
    <property type="entry name" value="Enterotoxin_a"/>
    <property type="match status" value="1"/>
</dbReference>
<feature type="compositionally biased region" description="Basic and acidic residues" evidence="5">
    <location>
        <begin position="285"/>
        <end position="298"/>
    </location>
</feature>
<dbReference type="AlphaFoldDB" id="A0A2C5ZUD4"/>
<evidence type="ECO:0000256" key="6">
    <source>
        <dbReference type="SAM" id="SignalP"/>
    </source>
</evidence>
<organism evidence="7 8">
    <name type="scientific">Ophiocordyceps australis</name>
    <dbReference type="NCBI Taxonomy" id="1399860"/>
    <lineage>
        <taxon>Eukaryota</taxon>
        <taxon>Fungi</taxon>
        <taxon>Dikarya</taxon>
        <taxon>Ascomycota</taxon>
        <taxon>Pezizomycotina</taxon>
        <taxon>Sordariomycetes</taxon>
        <taxon>Hypocreomycetidae</taxon>
        <taxon>Hypocreales</taxon>
        <taxon>Ophiocordycipitaceae</taxon>
        <taxon>Ophiocordyceps</taxon>
    </lineage>
</organism>
<evidence type="ECO:0000313" key="7">
    <source>
        <dbReference type="EMBL" id="PHH83482.1"/>
    </source>
</evidence>
<feature type="region of interest" description="Disordered" evidence="5">
    <location>
        <begin position="390"/>
        <end position="439"/>
    </location>
</feature>
<reference evidence="7 8" key="1">
    <citation type="submission" date="2017-06" db="EMBL/GenBank/DDBJ databases">
        <title>Ant-infecting Ophiocordyceps genomes reveal a high diversity of potential behavioral manipulation genes and a possible major role for enterotoxins.</title>
        <authorList>
            <person name="De Bekker C."/>
            <person name="Evans H.C."/>
            <person name="Brachmann A."/>
            <person name="Hughes D.P."/>
        </authorList>
    </citation>
    <scope>NUCLEOTIDE SEQUENCE [LARGE SCALE GENOMIC DNA]</scope>
    <source>
        <strain evidence="7 8">1348a</strain>
    </source>
</reference>
<evidence type="ECO:0000256" key="5">
    <source>
        <dbReference type="SAM" id="MobiDB-lite"/>
    </source>
</evidence>
<keyword evidence="8" id="KW-1185">Reference proteome</keyword>
<dbReference type="SUPFAM" id="SSF56399">
    <property type="entry name" value="ADP-ribosylation"/>
    <property type="match status" value="1"/>
</dbReference>
<dbReference type="Proteomes" id="UP000224854">
    <property type="component" value="Unassembled WGS sequence"/>
</dbReference>
<evidence type="ECO:0000256" key="1">
    <source>
        <dbReference type="ARBA" id="ARBA00022656"/>
    </source>
</evidence>
<sequence>MKTPELHLVLWTMILFLLGSGQSSPVPDTLNRPSIVWRGESADRAPKDIERDGGFYSRGEKVQGLSQTQIQDGSSLEQHIIGRTLPFTKFVSTSSEPRMALEFADEFTNGPRSVWYGYLYKIAADWKMIDVEGSLKHRYSGPHRKEQSVVIGIPFNQIMGWYDLKNVDIEWVTKTKEVMELLKRGETLAGFIENKHFDKRYLETRGAGEKPQLAGFDPSDALWNTQPWSEFSERFAPEALKKYIQENYNAQVDHERIWKWALPPRSEALSQSEALSRSEGSDSTGNEKPKGGKEKVAKETVVGKTPRLMGGVFYGPGASILQGEKPNHGSKPGPLIEELLVTEAQTTQPLADKLGKGDATVGYEELEMSNIKTKGKESVKAEAVVEGVQPIKDKAKSLAQPVEDEAGPVKSKAKSLGPLVEDEAGPSKSKDYQERIKDS</sequence>
<name>A0A2C5ZUD4_9HYPO</name>
<protein>
    <submittedName>
        <fullName evidence="7">Putative enterotoxin</fullName>
    </submittedName>
</protein>
<feature type="signal peptide" evidence="6">
    <location>
        <begin position="1"/>
        <end position="23"/>
    </location>
</feature>